<dbReference type="EMBL" id="JBBPFD010000022">
    <property type="protein sequence ID" value="KAK7881891.1"/>
    <property type="molecule type" value="Genomic_DNA"/>
</dbReference>
<accession>A0AAW0MTK9</accession>
<protein>
    <submittedName>
        <fullName evidence="2">Uncharacterized protein</fullName>
    </submittedName>
</protein>
<evidence type="ECO:0000313" key="2">
    <source>
        <dbReference type="EMBL" id="KAK7881891.1"/>
    </source>
</evidence>
<reference evidence="3" key="1">
    <citation type="submission" date="2024-04" db="EMBL/GenBank/DDBJ databases">
        <title>Salinicola lusitanus LLJ914,a marine bacterium isolated from the Okinawa Trough.</title>
        <authorList>
            <person name="Li J."/>
        </authorList>
    </citation>
    <scope>NUCLEOTIDE SEQUENCE [LARGE SCALE GENOMIC DNA]</scope>
</reference>
<feature type="region of interest" description="Disordered" evidence="1">
    <location>
        <begin position="176"/>
        <end position="200"/>
    </location>
</feature>
<evidence type="ECO:0000313" key="3">
    <source>
        <dbReference type="Proteomes" id="UP001460270"/>
    </source>
</evidence>
<keyword evidence="3" id="KW-1185">Reference proteome</keyword>
<proteinExistence type="predicted"/>
<comment type="caution">
    <text evidence="2">The sequence shown here is derived from an EMBL/GenBank/DDBJ whole genome shotgun (WGS) entry which is preliminary data.</text>
</comment>
<dbReference type="AlphaFoldDB" id="A0AAW0MTK9"/>
<organism evidence="2 3">
    <name type="scientific">Mugilogobius chulae</name>
    <name type="common">yellowstripe goby</name>
    <dbReference type="NCBI Taxonomy" id="88201"/>
    <lineage>
        <taxon>Eukaryota</taxon>
        <taxon>Metazoa</taxon>
        <taxon>Chordata</taxon>
        <taxon>Craniata</taxon>
        <taxon>Vertebrata</taxon>
        <taxon>Euteleostomi</taxon>
        <taxon>Actinopterygii</taxon>
        <taxon>Neopterygii</taxon>
        <taxon>Teleostei</taxon>
        <taxon>Neoteleostei</taxon>
        <taxon>Acanthomorphata</taxon>
        <taxon>Gobiaria</taxon>
        <taxon>Gobiiformes</taxon>
        <taxon>Gobioidei</taxon>
        <taxon>Gobiidae</taxon>
        <taxon>Gobionellinae</taxon>
        <taxon>Mugilogobius</taxon>
    </lineage>
</organism>
<name>A0AAW0MTK9_9GOBI</name>
<dbReference type="Proteomes" id="UP001460270">
    <property type="component" value="Unassembled WGS sequence"/>
</dbReference>
<sequence length="200" mass="22717">MSLTATANYASNTDHIRIDVAPEIWKLFREVPGSYEVEGLLNFVQLYCDALHRHQTPYYKHPVSDLRDLGNKAEAILTARVEGVLLFKGLDLPHTLYSECMSDTDKPARLVASRPALVPFVSTQAHDIRDFRKDLVLILSRGLETARRQRKDCGGYDPCWTAFQLELALEEYHYGQPRTPAHSSASRWAPAPRKEPHPHP</sequence>
<gene>
    <name evidence="2" type="ORF">WMY93_030300</name>
</gene>
<evidence type="ECO:0000256" key="1">
    <source>
        <dbReference type="SAM" id="MobiDB-lite"/>
    </source>
</evidence>